<dbReference type="Pfam" id="PF00041">
    <property type="entry name" value="fn3"/>
    <property type="match status" value="1"/>
</dbReference>
<evidence type="ECO:0000313" key="12">
    <source>
        <dbReference type="EMBL" id="KAF6486133.1"/>
    </source>
</evidence>
<dbReference type="SMART" id="SM00409">
    <property type="entry name" value="IG"/>
    <property type="match status" value="4"/>
</dbReference>
<evidence type="ECO:0000256" key="2">
    <source>
        <dbReference type="ARBA" id="ARBA00009588"/>
    </source>
</evidence>
<comment type="caution">
    <text evidence="12">The sequence shown here is derived from an EMBL/GenBank/DDBJ whole genome shotgun (WGS) entry which is preliminary data.</text>
</comment>
<dbReference type="InterPro" id="IPR036179">
    <property type="entry name" value="Ig-like_dom_sf"/>
</dbReference>
<accession>A0A7J8INF5</accession>
<proteinExistence type="inferred from homology"/>
<evidence type="ECO:0000256" key="8">
    <source>
        <dbReference type="SAM" id="MobiDB-lite"/>
    </source>
</evidence>
<dbReference type="InterPro" id="IPR013783">
    <property type="entry name" value="Ig-like_fold"/>
</dbReference>
<dbReference type="InterPro" id="IPR003599">
    <property type="entry name" value="Ig_sub"/>
</dbReference>
<dbReference type="PROSITE" id="PS50853">
    <property type="entry name" value="FN3"/>
    <property type="match status" value="1"/>
</dbReference>
<keyword evidence="5" id="KW-1015">Disulfide bond</keyword>
<dbReference type="Pfam" id="PF07679">
    <property type="entry name" value="I-set"/>
    <property type="match status" value="2"/>
</dbReference>
<dbReference type="PANTHER" id="PTHR44170">
    <property type="entry name" value="PROTEIN SIDEKICK"/>
    <property type="match status" value="1"/>
</dbReference>
<keyword evidence="6" id="KW-0325">Glycoprotein</keyword>
<reference evidence="12 13" key="1">
    <citation type="journal article" date="2020" name="Nature">
        <title>Six reference-quality genomes reveal evolution of bat adaptations.</title>
        <authorList>
            <person name="Jebb D."/>
            <person name="Huang Z."/>
            <person name="Pippel M."/>
            <person name="Hughes G.M."/>
            <person name="Lavrichenko K."/>
            <person name="Devanna P."/>
            <person name="Winkler S."/>
            <person name="Jermiin L.S."/>
            <person name="Skirmuntt E.C."/>
            <person name="Katzourakis A."/>
            <person name="Burkitt-Gray L."/>
            <person name="Ray D.A."/>
            <person name="Sullivan K.A.M."/>
            <person name="Roscito J.G."/>
            <person name="Kirilenko B.M."/>
            <person name="Davalos L.M."/>
            <person name="Corthals A.P."/>
            <person name="Power M.L."/>
            <person name="Jones G."/>
            <person name="Ransome R.D."/>
            <person name="Dechmann D.K.N."/>
            <person name="Locatelli A.G."/>
            <person name="Puechmaille S.J."/>
            <person name="Fedrigo O."/>
            <person name="Jarvis E.D."/>
            <person name="Hiller M."/>
            <person name="Vernes S.C."/>
            <person name="Myers E.W."/>
            <person name="Teeling E.C."/>
        </authorList>
    </citation>
    <scope>NUCLEOTIDE SEQUENCE [LARGE SCALE GENOMIC DNA]</scope>
    <source>
        <strain evidence="12">MRouAeg1</strain>
        <tissue evidence="12">Muscle</tissue>
    </source>
</reference>
<organism evidence="12 13">
    <name type="scientific">Rousettus aegyptiacus</name>
    <name type="common">Egyptian fruit bat</name>
    <name type="synonym">Pteropus aegyptiacus</name>
    <dbReference type="NCBI Taxonomy" id="9407"/>
    <lineage>
        <taxon>Eukaryota</taxon>
        <taxon>Metazoa</taxon>
        <taxon>Chordata</taxon>
        <taxon>Craniata</taxon>
        <taxon>Vertebrata</taxon>
        <taxon>Euteleostomi</taxon>
        <taxon>Mammalia</taxon>
        <taxon>Eutheria</taxon>
        <taxon>Laurasiatheria</taxon>
        <taxon>Chiroptera</taxon>
        <taxon>Yinpterochiroptera</taxon>
        <taxon>Pteropodoidea</taxon>
        <taxon>Pteropodidae</taxon>
        <taxon>Rousettinae</taxon>
        <taxon>Rousettus</taxon>
    </lineage>
</organism>
<comment type="similarity">
    <text evidence="2">Belongs to the immunoglobulin superfamily. DCC family.</text>
</comment>
<keyword evidence="4" id="KW-0472">Membrane</keyword>
<dbReference type="InterPro" id="IPR007110">
    <property type="entry name" value="Ig-like_dom"/>
</dbReference>
<evidence type="ECO:0000256" key="7">
    <source>
        <dbReference type="ARBA" id="ARBA00023319"/>
    </source>
</evidence>
<dbReference type="SUPFAM" id="SSF48726">
    <property type="entry name" value="Immunoglobulin"/>
    <property type="match status" value="4"/>
</dbReference>
<dbReference type="FunFam" id="2.60.40.10:FF:000187">
    <property type="entry name" value="neogenin isoform X2"/>
    <property type="match status" value="1"/>
</dbReference>
<dbReference type="Proteomes" id="UP000593571">
    <property type="component" value="Unassembled WGS sequence"/>
</dbReference>
<dbReference type="SUPFAM" id="SSF49265">
    <property type="entry name" value="Fibronectin type III"/>
    <property type="match status" value="1"/>
</dbReference>
<keyword evidence="13" id="KW-1185">Reference proteome</keyword>
<evidence type="ECO:0000256" key="3">
    <source>
        <dbReference type="ARBA" id="ARBA00022737"/>
    </source>
</evidence>
<feature type="domain" description="Ig-like" evidence="10">
    <location>
        <begin position="152"/>
        <end position="238"/>
    </location>
</feature>
<comment type="subcellular location">
    <subcellularLocation>
        <location evidence="1">Membrane</location>
    </subcellularLocation>
</comment>
<evidence type="ECO:0000256" key="1">
    <source>
        <dbReference type="ARBA" id="ARBA00004370"/>
    </source>
</evidence>
<dbReference type="GO" id="GO:0098609">
    <property type="term" value="P:cell-cell adhesion"/>
    <property type="evidence" value="ECO:0007669"/>
    <property type="project" value="TreeGrafter"/>
</dbReference>
<evidence type="ECO:0000256" key="4">
    <source>
        <dbReference type="ARBA" id="ARBA00023136"/>
    </source>
</evidence>
<dbReference type="CDD" id="cd05723">
    <property type="entry name" value="IgI_4_Neogenin_like"/>
    <property type="match status" value="1"/>
</dbReference>
<keyword evidence="7" id="KW-0393">Immunoglobulin domain</keyword>
<keyword evidence="3" id="KW-0677">Repeat</keyword>
<dbReference type="PRINTS" id="PR01832">
    <property type="entry name" value="VEGFRECEPTOR"/>
</dbReference>
<gene>
    <name evidence="12" type="ORF">HJG63_014077</name>
</gene>
<dbReference type="SMART" id="SM00060">
    <property type="entry name" value="FN3"/>
    <property type="match status" value="1"/>
</dbReference>
<dbReference type="Gene3D" id="2.60.40.10">
    <property type="entry name" value="Immunoglobulins"/>
    <property type="match status" value="5"/>
</dbReference>
<sequence length="570" mass="62051">MAAERGARRLISTSSFWLCCLLLLGRRALGAAAARSGSPPQSPGSSIRTFTPFYFLVEPVDTLSVRGSSVILNCSAYSEPSPKIEWKKDGTFLNLVSDDRRQLLPDGSLFISNVVHSKHNKPDEGYYQCVATVESLGTIVSRTAKLTVAGLPRFASQPEPSSVYAGNSAILNCEVNADLALFVRWEQNRQPLLLDDRVIKLPSGTLVISNITEGDGGLYRCIVESGGPPKYSDEAELKVLSDPEITANLVFLKQPSSLVRVIGQSAVLPCVASGLPIPTIRWMKNEEALDTESSERLVLLAGGSLEISDVTEYDAGTYFCIADNGNETIEAQAEITIQAHPEFLKKPASIYAHESMDIVFECEVTGKPTPTVKWVKNGDMVIPSDYFKIVKEHNLQVLGLVKSDEGFYQCIAENDVGNAQAGAQLIILEHDVAIPTLPPTSLTSATTDHLAPATTGPLPSAPRDVVASLVSTRFIKLTWRTPASDPHGDNLTYSVFYTKEGIARERVENTSHPGEMQVTIQNLMPATVYIFRVMAQNKHGSGESSAPLRVETQPEETRAPEKFSNLKCQQ</sequence>
<dbReference type="CDD" id="cd05722">
    <property type="entry name" value="IgI_1_Neogenin_like"/>
    <property type="match status" value="1"/>
</dbReference>
<evidence type="ECO:0000256" key="5">
    <source>
        <dbReference type="ARBA" id="ARBA00023157"/>
    </source>
</evidence>
<protein>
    <submittedName>
        <fullName evidence="12">Neogenin 1</fullName>
    </submittedName>
</protein>
<dbReference type="Pfam" id="PF13927">
    <property type="entry name" value="Ig_3"/>
    <property type="match status" value="1"/>
</dbReference>
<feature type="signal peptide" evidence="9">
    <location>
        <begin position="1"/>
        <end position="33"/>
    </location>
</feature>
<feature type="domain" description="Ig-like" evidence="10">
    <location>
        <begin position="52"/>
        <end position="147"/>
    </location>
</feature>
<dbReference type="InterPro" id="IPR003598">
    <property type="entry name" value="Ig_sub2"/>
</dbReference>
<dbReference type="SMART" id="SM00408">
    <property type="entry name" value="IGc2"/>
    <property type="match status" value="4"/>
</dbReference>
<dbReference type="Pfam" id="PF13895">
    <property type="entry name" value="Ig_2"/>
    <property type="match status" value="1"/>
</dbReference>
<dbReference type="CDD" id="cd00096">
    <property type="entry name" value="Ig"/>
    <property type="match status" value="1"/>
</dbReference>
<evidence type="ECO:0000259" key="10">
    <source>
        <dbReference type="PROSITE" id="PS50835"/>
    </source>
</evidence>
<evidence type="ECO:0000256" key="6">
    <source>
        <dbReference type="ARBA" id="ARBA00023180"/>
    </source>
</evidence>
<feature type="domain" description="Fibronectin type-III" evidence="11">
    <location>
        <begin position="461"/>
        <end position="555"/>
    </location>
</feature>
<feature type="chain" id="PRO_5029690835" evidence="9">
    <location>
        <begin position="34"/>
        <end position="570"/>
    </location>
</feature>
<dbReference type="InterPro" id="IPR036116">
    <property type="entry name" value="FN3_sf"/>
</dbReference>
<dbReference type="FunFam" id="2.60.40.10:FF:000004">
    <property type="entry name" value="DCC isoform 1"/>
    <property type="match status" value="2"/>
</dbReference>
<keyword evidence="9" id="KW-0732">Signal</keyword>
<dbReference type="FunFam" id="2.60.40.10:FF:000189">
    <property type="entry name" value="Neogenin isoform 3"/>
    <property type="match status" value="1"/>
</dbReference>
<dbReference type="InterPro" id="IPR013098">
    <property type="entry name" value="Ig_I-set"/>
</dbReference>
<dbReference type="EMBL" id="JACASE010000003">
    <property type="protein sequence ID" value="KAF6486133.1"/>
    <property type="molecule type" value="Genomic_DNA"/>
</dbReference>
<feature type="domain" description="Ig-like" evidence="10">
    <location>
        <begin position="341"/>
        <end position="426"/>
    </location>
</feature>
<dbReference type="InterPro" id="IPR003961">
    <property type="entry name" value="FN3_dom"/>
</dbReference>
<dbReference type="GO" id="GO:0016020">
    <property type="term" value="C:membrane"/>
    <property type="evidence" value="ECO:0007669"/>
    <property type="project" value="UniProtKB-SubCell"/>
</dbReference>
<evidence type="ECO:0000313" key="13">
    <source>
        <dbReference type="Proteomes" id="UP000593571"/>
    </source>
</evidence>
<feature type="domain" description="Ig-like" evidence="10">
    <location>
        <begin position="243"/>
        <end position="336"/>
    </location>
</feature>
<feature type="region of interest" description="Disordered" evidence="8">
    <location>
        <begin position="539"/>
        <end position="570"/>
    </location>
</feature>
<dbReference type="AlphaFoldDB" id="A0A7J8INF5"/>
<dbReference type="PROSITE" id="PS50835">
    <property type="entry name" value="IG_LIKE"/>
    <property type="match status" value="4"/>
</dbReference>
<dbReference type="PANTHER" id="PTHR44170:SF14">
    <property type="entry name" value="NEOGENIN"/>
    <property type="match status" value="1"/>
</dbReference>
<evidence type="ECO:0000256" key="9">
    <source>
        <dbReference type="SAM" id="SignalP"/>
    </source>
</evidence>
<evidence type="ECO:0000259" key="11">
    <source>
        <dbReference type="PROSITE" id="PS50853"/>
    </source>
</evidence>
<dbReference type="FunFam" id="2.60.40.10:FF:000777">
    <property type="entry name" value="Neogenin 1"/>
    <property type="match status" value="1"/>
</dbReference>
<dbReference type="CDD" id="cd00063">
    <property type="entry name" value="FN3"/>
    <property type="match status" value="1"/>
</dbReference>
<name>A0A7J8INF5_ROUAE</name>